<evidence type="ECO:0000256" key="6">
    <source>
        <dbReference type="ARBA" id="ARBA00022840"/>
    </source>
</evidence>
<dbReference type="SUPFAM" id="SSF55874">
    <property type="entry name" value="ATPase domain of HSP90 chaperone/DNA topoisomerase II/histidine kinase"/>
    <property type="match status" value="1"/>
</dbReference>
<evidence type="ECO:0000256" key="5">
    <source>
        <dbReference type="ARBA" id="ARBA00022777"/>
    </source>
</evidence>
<dbReference type="GO" id="GO:0034220">
    <property type="term" value="P:monoatomic ion transmembrane transport"/>
    <property type="evidence" value="ECO:0007669"/>
    <property type="project" value="UniProtKB-KW"/>
</dbReference>
<keyword evidence="8" id="KW-0407">Ion channel</keyword>
<dbReference type="Gene3D" id="3.30.565.10">
    <property type="entry name" value="Histidine kinase-like ATPase, C-terminal domain"/>
    <property type="match status" value="1"/>
</dbReference>
<dbReference type="EMBL" id="FPHZ01000144">
    <property type="protein sequence ID" value="SFV88376.1"/>
    <property type="molecule type" value="Genomic_DNA"/>
</dbReference>
<keyword evidence="6" id="KW-0067">ATP-binding</keyword>
<comment type="catalytic activity">
    <reaction evidence="1">
        <text>ATP + protein L-histidine = ADP + protein N-phospho-L-histidine.</text>
        <dbReference type="EC" id="2.7.13.3"/>
    </reaction>
</comment>
<dbReference type="GO" id="GO:0005524">
    <property type="term" value="F:ATP binding"/>
    <property type="evidence" value="ECO:0007669"/>
    <property type="project" value="UniProtKB-KW"/>
</dbReference>
<dbReference type="PANTHER" id="PTHR44936">
    <property type="entry name" value="SENSOR PROTEIN CREC"/>
    <property type="match status" value="1"/>
</dbReference>
<protein>
    <recommendedName>
        <fullName evidence="2">histidine kinase</fullName>
        <ecNumber evidence="2">2.7.13.3</ecNumber>
    </recommendedName>
</protein>
<dbReference type="AlphaFoldDB" id="A0A1W1E3Q3"/>
<organism evidence="8">
    <name type="scientific">hydrothermal vent metagenome</name>
    <dbReference type="NCBI Taxonomy" id="652676"/>
    <lineage>
        <taxon>unclassified sequences</taxon>
        <taxon>metagenomes</taxon>
        <taxon>ecological metagenomes</taxon>
    </lineage>
</organism>
<accession>A0A1W1E3Q3</accession>
<keyword evidence="8" id="KW-0406">Ion transport</keyword>
<evidence type="ECO:0000259" key="7">
    <source>
        <dbReference type="SMART" id="SM00387"/>
    </source>
</evidence>
<keyword evidence="4" id="KW-0547">Nucleotide-binding</keyword>
<evidence type="ECO:0000256" key="3">
    <source>
        <dbReference type="ARBA" id="ARBA00022679"/>
    </source>
</evidence>
<keyword evidence="3 8" id="KW-0808">Transferase</keyword>
<dbReference type="InterPro" id="IPR050980">
    <property type="entry name" value="2C_sensor_his_kinase"/>
</dbReference>
<keyword evidence="8" id="KW-0813">Transport</keyword>
<dbReference type="SMART" id="SM00387">
    <property type="entry name" value="HATPase_c"/>
    <property type="match status" value="1"/>
</dbReference>
<dbReference type="PANTHER" id="PTHR44936:SF10">
    <property type="entry name" value="SENSOR PROTEIN RSTB"/>
    <property type="match status" value="1"/>
</dbReference>
<dbReference type="Pfam" id="PF02518">
    <property type="entry name" value="HATPase_c"/>
    <property type="match status" value="1"/>
</dbReference>
<evidence type="ECO:0000313" key="8">
    <source>
        <dbReference type="EMBL" id="SFV88376.1"/>
    </source>
</evidence>
<name>A0A1W1E3Q3_9ZZZZ</name>
<dbReference type="InterPro" id="IPR036890">
    <property type="entry name" value="HATPase_C_sf"/>
</dbReference>
<keyword evidence="5 8" id="KW-0418">Kinase</keyword>
<evidence type="ECO:0000256" key="1">
    <source>
        <dbReference type="ARBA" id="ARBA00000085"/>
    </source>
</evidence>
<evidence type="ECO:0000256" key="2">
    <source>
        <dbReference type="ARBA" id="ARBA00012438"/>
    </source>
</evidence>
<reference evidence="8" key="1">
    <citation type="submission" date="2016-10" db="EMBL/GenBank/DDBJ databases">
        <authorList>
            <person name="de Groot N.N."/>
        </authorList>
    </citation>
    <scope>NUCLEOTIDE SEQUENCE</scope>
</reference>
<evidence type="ECO:0000256" key="4">
    <source>
        <dbReference type="ARBA" id="ARBA00022741"/>
    </source>
</evidence>
<dbReference type="InterPro" id="IPR003594">
    <property type="entry name" value="HATPase_dom"/>
</dbReference>
<gene>
    <name evidence="8" type="ORF">MNB_SUP05-SYMBIONT-5-1277</name>
</gene>
<dbReference type="EC" id="2.7.13.3" evidence="2"/>
<dbReference type="GO" id="GO:0004673">
    <property type="term" value="F:protein histidine kinase activity"/>
    <property type="evidence" value="ECO:0007669"/>
    <property type="project" value="UniProtKB-EC"/>
</dbReference>
<proteinExistence type="predicted"/>
<feature type="domain" description="Histidine kinase/HSP90-like ATPase" evidence="7">
    <location>
        <begin position="889"/>
        <end position="1003"/>
    </location>
</feature>
<sequence>MNTLEIINKIDSCTNHQVQILLDVISSYFDVSLKQIHVDALTIGNKSITRGNKSITIDELVTEYEKYKNNEQENKFIAIVNSIKEKEINKLIDSFYIGKSANNSSLSFRLALHTKWRFIKLLEEYTIIKLKNDDNSMQNDDNSIQYITNDFFVFVRYCEILNSYIISGPFLKLRNKAVCSNELAIKKIMDFIQPIFDGSDEKEQYPSYGEYLKLGGEYFSCTEDIARTQIELAYASLETALNININKDSSGCFKPNNTDDYPILGKRHWIFFAFSAIFISRYYNMGPSNKTVILFHNYKDEDDQMQSAKLVITIKNNEKGTIEYLTSTDNNKQYLELNYQEKYYSTIKKLIAHLLSLNILENDKRKKLWEQSFINVIKQVERNINSVSNKRIVILEEYLSENWQEFLTGDKILSQNICDWTNNILRGVKTFLYEYSYINNKLYSPTDATYRTKVEKGLQKISTLDVHNRSKHSIAYRCIYKNNRQYVHYQSLHKSSSSEKPELTCIPKEKYFWRTINKAQSSIAHTLGYKGRSLGVIEVQGDSPYYFRHANLYKLRQLATFFGDYFYRAKANKWLQDIIESASHKEESYNLQCKALTNLFFASGAGIWVKDDSIKNSYQLKGFYGSEKISALIEKEPHGNFFKSDNPESNGAKFLTKRKKQVDKNSYFTSEKYTPSDHLNAYKATLIDENFNHILLFAINNIEDTNQSAHAVITIHNKNVADDELKGYYPKTWGGDIAHISQFIASAFSIMHSANEEKRRKTSMLSHDLRTNIGQLEQNSRQMLKRINDTDVSAENKFNFINYVIKKDLQPIVKEAIQQIEILTEDRKKTAKDEFFTLIQQQQNDYYSQFNLQFSSFNLAYNTAFENRNRRYNVHFNELDRNDDWQVKFSLSHLNKILMNLIENAQKYSSEDTTIEPKIYEGFGCLVFELVNYGKKMQETDAFKVFNYKFRGSNSGQNKGKGLGLWQVKHIVELYNDSIFFDYEELTDRKNLARYSVKIQFYDYR</sequence>